<gene>
    <name evidence="2" type="ORF">A8F95_08280</name>
</gene>
<dbReference type="PANTHER" id="PTHR40265">
    <property type="entry name" value="BLL2707 PROTEIN"/>
    <property type="match status" value="1"/>
</dbReference>
<sequence>MDFMFDHVVHFVEDPEKAIAFLKEKGIAAVEGGVHENRGTYNAVSYFDLSYIELLSTYDKELVKQTQHPRHSFLETVAKEQFTEGFSRVAIRTTDIEGAARHFREKGLMVNGPESFSRKRPDGSLVEWQLLYIGQLNGELELPFIIQWKEKDEERRQELTESKVIQPHPSKTVFSHVTFAVRDLEKTVRQWSEWFGLEVGEKFFDETLQAQCQSLELKGGRFVFSSPVGDGIVASVLRQRGERPFQVSLSSPVNSSSFELFGGMYEIKKAH</sequence>
<evidence type="ECO:0000313" key="2">
    <source>
        <dbReference type="EMBL" id="OCA87240.1"/>
    </source>
</evidence>
<dbReference type="Proteomes" id="UP000092578">
    <property type="component" value="Unassembled WGS sequence"/>
</dbReference>
<organism evidence="2 3">
    <name type="scientific">Pseudobacillus wudalianchiensis</name>
    <dbReference type="NCBI Taxonomy" id="1743143"/>
    <lineage>
        <taxon>Bacteria</taxon>
        <taxon>Bacillati</taxon>
        <taxon>Bacillota</taxon>
        <taxon>Bacilli</taxon>
        <taxon>Bacillales</taxon>
        <taxon>Bacillaceae</taxon>
        <taxon>Pseudobacillus</taxon>
    </lineage>
</organism>
<proteinExistence type="predicted"/>
<feature type="domain" description="Glyoxalase-like" evidence="1">
    <location>
        <begin position="5"/>
        <end position="195"/>
    </location>
</feature>
<dbReference type="EMBL" id="MAYT01000023">
    <property type="protein sequence ID" value="OCA87240.1"/>
    <property type="molecule type" value="Genomic_DNA"/>
</dbReference>
<dbReference type="Gene3D" id="3.10.180.10">
    <property type="entry name" value="2,3-Dihydroxybiphenyl 1,2-Dioxygenase, domain 1"/>
    <property type="match status" value="2"/>
</dbReference>
<reference evidence="3" key="1">
    <citation type="submission" date="2016-05" db="EMBL/GenBank/DDBJ databases">
        <authorList>
            <person name="Liu B."/>
            <person name="Wang J."/>
            <person name="Zhu Y."/>
            <person name="Liu G."/>
            <person name="Chen Q."/>
            <person name="Chen Z."/>
            <person name="Lan J."/>
            <person name="Che J."/>
            <person name="Ge C."/>
            <person name="Shi H."/>
            <person name="Pan Z."/>
            <person name="Liu X."/>
        </authorList>
    </citation>
    <scope>NUCLEOTIDE SEQUENCE [LARGE SCALE GENOMIC DNA]</scope>
    <source>
        <strain evidence="3">FJAT-27215</strain>
    </source>
</reference>
<evidence type="ECO:0000313" key="3">
    <source>
        <dbReference type="Proteomes" id="UP000092578"/>
    </source>
</evidence>
<dbReference type="InterPro" id="IPR025870">
    <property type="entry name" value="Glyoxalase-like_dom"/>
</dbReference>
<dbReference type="Pfam" id="PF13468">
    <property type="entry name" value="Glyoxalase_3"/>
    <property type="match status" value="1"/>
</dbReference>
<protein>
    <recommendedName>
        <fullName evidence="1">Glyoxalase-like domain-containing protein</fullName>
    </recommendedName>
</protein>
<accession>A0A1B9ATL8</accession>
<dbReference type="SUPFAM" id="SSF54593">
    <property type="entry name" value="Glyoxalase/Bleomycin resistance protein/Dihydroxybiphenyl dioxygenase"/>
    <property type="match status" value="2"/>
</dbReference>
<name>A0A1B9ATL8_9BACI</name>
<dbReference type="InterPro" id="IPR029068">
    <property type="entry name" value="Glyas_Bleomycin-R_OHBP_Dase"/>
</dbReference>
<dbReference type="AlphaFoldDB" id="A0A1B9ATL8"/>
<evidence type="ECO:0000259" key="1">
    <source>
        <dbReference type="Pfam" id="PF13468"/>
    </source>
</evidence>
<keyword evidence="3" id="KW-1185">Reference proteome</keyword>
<dbReference type="PANTHER" id="PTHR40265:SF1">
    <property type="entry name" value="GLYOXALASE-LIKE DOMAIN-CONTAINING PROTEIN"/>
    <property type="match status" value="1"/>
</dbReference>
<comment type="caution">
    <text evidence="2">The sequence shown here is derived from an EMBL/GenBank/DDBJ whole genome shotgun (WGS) entry which is preliminary data.</text>
</comment>